<evidence type="ECO:0000256" key="2">
    <source>
        <dbReference type="ARBA" id="ARBA00005046"/>
    </source>
</evidence>
<evidence type="ECO:0000256" key="5">
    <source>
        <dbReference type="ARBA" id="ARBA00023239"/>
    </source>
</evidence>
<dbReference type="PANTHER" id="PTHR22960">
    <property type="entry name" value="MOLYBDOPTERIN COFACTOR SYNTHESIS PROTEIN A"/>
    <property type="match status" value="1"/>
</dbReference>
<keyword evidence="9" id="KW-1185">Reference proteome</keyword>
<evidence type="ECO:0000259" key="7">
    <source>
        <dbReference type="Pfam" id="PF01967"/>
    </source>
</evidence>
<dbReference type="GO" id="GO:0061799">
    <property type="term" value="F:cyclic pyranopterin monophosphate synthase activity"/>
    <property type="evidence" value="ECO:0007669"/>
    <property type="project" value="UniProtKB-EC"/>
</dbReference>
<evidence type="ECO:0000256" key="3">
    <source>
        <dbReference type="ARBA" id="ARBA00012575"/>
    </source>
</evidence>
<sequence length="146" mass="15739">MVDVSDKPPTFRQAIASSELVMLAATADLIRSGTASKGDVLSVARIAAIQATKLTQQLIPLCHSIPIESVAVEFEWIDRIRLRCRVTVGTTGRTGVEMEAMTAASVAALTVYDMVKSVDRGLEIHRVVLEEKSGGKSGEFVRKTLP</sequence>
<evidence type="ECO:0000256" key="1">
    <source>
        <dbReference type="ARBA" id="ARBA00001637"/>
    </source>
</evidence>
<dbReference type="InterPro" id="IPR002820">
    <property type="entry name" value="Mopterin_CF_biosynth-C_dom"/>
</dbReference>
<evidence type="ECO:0000256" key="6">
    <source>
        <dbReference type="ARBA" id="ARBA00055087"/>
    </source>
</evidence>
<dbReference type="InterPro" id="IPR023045">
    <property type="entry name" value="MoaC"/>
</dbReference>
<dbReference type="UniPathway" id="UPA00344"/>
<dbReference type="InterPro" id="IPR047594">
    <property type="entry name" value="MoaC_bact/euk"/>
</dbReference>
<protein>
    <recommendedName>
        <fullName evidence="3">cyclic pyranopterin monophosphate synthase</fullName>
        <ecNumber evidence="3">4.6.1.17</ecNumber>
    </recommendedName>
</protein>
<gene>
    <name evidence="8" type="primary">moaC1</name>
    <name evidence="8" type="ORF">K239x_22670</name>
</gene>
<dbReference type="EMBL" id="CP036526">
    <property type="protein sequence ID" value="QDT10311.1"/>
    <property type="molecule type" value="Genomic_DNA"/>
</dbReference>
<dbReference type="Gene3D" id="3.30.70.640">
    <property type="entry name" value="Molybdopterin cofactor biosynthesis C (MoaC) domain"/>
    <property type="match status" value="1"/>
</dbReference>
<evidence type="ECO:0000256" key="4">
    <source>
        <dbReference type="ARBA" id="ARBA00023150"/>
    </source>
</evidence>
<keyword evidence="4" id="KW-0501">Molybdenum cofactor biosynthesis</keyword>
<organism evidence="8 9">
    <name type="scientific">Stieleria marina</name>
    <dbReference type="NCBI Taxonomy" id="1930275"/>
    <lineage>
        <taxon>Bacteria</taxon>
        <taxon>Pseudomonadati</taxon>
        <taxon>Planctomycetota</taxon>
        <taxon>Planctomycetia</taxon>
        <taxon>Pirellulales</taxon>
        <taxon>Pirellulaceae</taxon>
        <taxon>Stieleria</taxon>
    </lineage>
</organism>
<dbReference type="InterPro" id="IPR050105">
    <property type="entry name" value="MoCo_biosynth_MoaA/MoaC"/>
</dbReference>
<dbReference type="EC" id="4.6.1.17" evidence="3"/>
<proteinExistence type="predicted"/>
<comment type="pathway">
    <text evidence="2">Cofactor biosynthesis; molybdopterin biosynthesis.</text>
</comment>
<dbReference type="NCBIfam" id="TIGR00581">
    <property type="entry name" value="moaC"/>
    <property type="match status" value="1"/>
</dbReference>
<keyword evidence="5" id="KW-0456">Lyase</keyword>
<evidence type="ECO:0000313" key="9">
    <source>
        <dbReference type="Proteomes" id="UP000319817"/>
    </source>
</evidence>
<dbReference type="NCBIfam" id="NF006870">
    <property type="entry name" value="PRK09364.1"/>
    <property type="match status" value="1"/>
</dbReference>
<dbReference type="SUPFAM" id="SSF55040">
    <property type="entry name" value="Molybdenum cofactor biosynthesis protein C, MoaC"/>
    <property type="match status" value="1"/>
</dbReference>
<reference evidence="8 9" key="1">
    <citation type="submission" date="2019-02" db="EMBL/GenBank/DDBJ databases">
        <title>Deep-cultivation of Planctomycetes and their phenomic and genomic characterization uncovers novel biology.</title>
        <authorList>
            <person name="Wiegand S."/>
            <person name="Jogler M."/>
            <person name="Boedeker C."/>
            <person name="Pinto D."/>
            <person name="Vollmers J."/>
            <person name="Rivas-Marin E."/>
            <person name="Kohn T."/>
            <person name="Peeters S.H."/>
            <person name="Heuer A."/>
            <person name="Rast P."/>
            <person name="Oberbeckmann S."/>
            <person name="Bunk B."/>
            <person name="Jeske O."/>
            <person name="Meyerdierks A."/>
            <person name="Storesund J.E."/>
            <person name="Kallscheuer N."/>
            <person name="Luecker S."/>
            <person name="Lage O.M."/>
            <person name="Pohl T."/>
            <person name="Merkel B.J."/>
            <person name="Hornburger P."/>
            <person name="Mueller R.-W."/>
            <person name="Bruemmer F."/>
            <person name="Labrenz M."/>
            <person name="Spormann A.M."/>
            <person name="Op den Camp H."/>
            <person name="Overmann J."/>
            <person name="Amann R."/>
            <person name="Jetten M.S.M."/>
            <person name="Mascher T."/>
            <person name="Medema M.H."/>
            <person name="Devos D.P."/>
            <person name="Kaster A.-K."/>
            <person name="Ovreas L."/>
            <person name="Rohde M."/>
            <person name="Galperin M.Y."/>
            <person name="Jogler C."/>
        </authorList>
    </citation>
    <scope>NUCLEOTIDE SEQUENCE [LARGE SCALE GENOMIC DNA]</scope>
    <source>
        <strain evidence="8 9">K23_9</strain>
    </source>
</reference>
<dbReference type="Pfam" id="PF01967">
    <property type="entry name" value="MoaC"/>
    <property type="match status" value="1"/>
</dbReference>
<dbReference type="CDD" id="cd01420">
    <property type="entry name" value="MoaC_PE"/>
    <property type="match status" value="1"/>
</dbReference>
<comment type="catalytic activity">
    <reaction evidence="1">
        <text>(8S)-3',8-cyclo-7,8-dihydroguanosine 5'-triphosphate = cyclic pyranopterin phosphate + diphosphate</text>
        <dbReference type="Rhea" id="RHEA:49580"/>
        <dbReference type="ChEBI" id="CHEBI:33019"/>
        <dbReference type="ChEBI" id="CHEBI:59648"/>
        <dbReference type="ChEBI" id="CHEBI:131766"/>
        <dbReference type="EC" id="4.6.1.17"/>
    </reaction>
</comment>
<name>A0A517NT54_9BACT</name>
<dbReference type="GO" id="GO:0006777">
    <property type="term" value="P:Mo-molybdopterin cofactor biosynthetic process"/>
    <property type="evidence" value="ECO:0007669"/>
    <property type="project" value="UniProtKB-KW"/>
</dbReference>
<accession>A0A517NT54</accession>
<feature type="domain" description="Molybdopterin cofactor biosynthesis C (MoaC)" evidence="7">
    <location>
        <begin position="1"/>
        <end position="135"/>
    </location>
</feature>
<dbReference type="RefSeq" id="WP_419190078.1">
    <property type="nucleotide sequence ID" value="NZ_CP036526.1"/>
</dbReference>
<dbReference type="InterPro" id="IPR036522">
    <property type="entry name" value="MoaC_sf"/>
</dbReference>
<evidence type="ECO:0000313" key="8">
    <source>
        <dbReference type="EMBL" id="QDT10311.1"/>
    </source>
</evidence>
<dbReference type="AlphaFoldDB" id="A0A517NT54"/>
<dbReference type="Proteomes" id="UP000319817">
    <property type="component" value="Chromosome"/>
</dbReference>
<comment type="function">
    <text evidence="6">Catalyzes the conversion of (8S)-3',8-cyclo-7,8-dihydroguanosine 5'-triphosphate to cyclic pyranopterin monophosphate (cPMP).</text>
</comment>